<evidence type="ECO:0000256" key="5">
    <source>
        <dbReference type="ARBA" id="ARBA00022944"/>
    </source>
</evidence>
<dbReference type="PANTHER" id="PTHR37316">
    <property type="entry name" value="TEICHOIC ACID GLYCEROL-PHOSPHATE PRIMASE"/>
    <property type="match status" value="1"/>
</dbReference>
<dbReference type="Gene3D" id="3.40.50.11820">
    <property type="match status" value="1"/>
</dbReference>
<keyword evidence="6" id="KW-0472">Membrane</keyword>
<reference evidence="7 8" key="1">
    <citation type="submission" date="2022-01" db="EMBL/GenBank/DDBJ databases">
        <title>Whole genome-based taxonomy of the Shewanellaceae.</title>
        <authorList>
            <person name="Martin-Rodriguez A.J."/>
        </authorList>
    </citation>
    <scope>NUCLEOTIDE SEQUENCE [LARGE SCALE GENOMIC DNA]</scope>
    <source>
        <strain evidence="7 8">DSM 24955</strain>
    </source>
</reference>
<dbReference type="Pfam" id="PF04464">
    <property type="entry name" value="Glyphos_transf"/>
    <property type="match status" value="1"/>
</dbReference>
<evidence type="ECO:0000256" key="2">
    <source>
        <dbReference type="ARBA" id="ARBA00010488"/>
    </source>
</evidence>
<keyword evidence="5" id="KW-0777">Teichoic acid biosynthesis</keyword>
<protein>
    <submittedName>
        <fullName evidence="7">CDP-glycerol glycerophosphotransferase family protein</fullName>
    </submittedName>
</protein>
<comment type="subcellular location">
    <subcellularLocation>
        <location evidence="1">Cell membrane</location>
        <topology evidence="1">Peripheral membrane protein</topology>
    </subcellularLocation>
</comment>
<evidence type="ECO:0000256" key="1">
    <source>
        <dbReference type="ARBA" id="ARBA00004202"/>
    </source>
</evidence>
<gene>
    <name evidence="7" type="ORF">L2737_02700</name>
</gene>
<comment type="caution">
    <text evidence="7">The sequence shown here is derived from an EMBL/GenBank/DDBJ whole genome shotgun (WGS) entry which is preliminary data.</text>
</comment>
<name>A0ABT0KKJ1_9GAMM</name>
<evidence type="ECO:0000313" key="7">
    <source>
        <dbReference type="EMBL" id="MCL1044243.1"/>
    </source>
</evidence>
<evidence type="ECO:0000313" key="8">
    <source>
        <dbReference type="Proteomes" id="UP001202134"/>
    </source>
</evidence>
<dbReference type="Proteomes" id="UP001202134">
    <property type="component" value="Unassembled WGS sequence"/>
</dbReference>
<organism evidence="7 8">
    <name type="scientific">Shewanella electrodiphila</name>
    <dbReference type="NCBI Taxonomy" id="934143"/>
    <lineage>
        <taxon>Bacteria</taxon>
        <taxon>Pseudomonadati</taxon>
        <taxon>Pseudomonadota</taxon>
        <taxon>Gammaproteobacteria</taxon>
        <taxon>Alteromonadales</taxon>
        <taxon>Shewanellaceae</taxon>
        <taxon>Shewanella</taxon>
    </lineage>
</organism>
<dbReference type="EMBL" id="JAKIKU010000001">
    <property type="protein sequence ID" value="MCL1044243.1"/>
    <property type="molecule type" value="Genomic_DNA"/>
</dbReference>
<dbReference type="PANTHER" id="PTHR37316:SF3">
    <property type="entry name" value="TEICHOIC ACID GLYCEROL-PHOSPHATE TRANSFERASE"/>
    <property type="match status" value="1"/>
</dbReference>
<evidence type="ECO:0000256" key="4">
    <source>
        <dbReference type="ARBA" id="ARBA00022679"/>
    </source>
</evidence>
<dbReference type="RefSeq" id="WP_248954680.1">
    <property type="nucleotide sequence ID" value="NZ_JAKIKU010000001.1"/>
</dbReference>
<dbReference type="InterPro" id="IPR043149">
    <property type="entry name" value="TagF_N"/>
</dbReference>
<keyword evidence="3" id="KW-1003">Cell membrane</keyword>
<sequence length="433" mass="50008">MSQFIVNCIRYIVTQSLYFIGGFCPRSRKAVMGCYKNKFADNSKYLFLHWQQALTIRAIWISGDKVLVNQLVEQGYEAYTRWSFKGIYHALTAKYYVYNSYIGDINQYFARGAIKINLWHGSPLKRIEFDINNGPLFKVYHPQTLHDKFISAAQYHQQKVRPDHMIAPSDLVARLFAGAFRISEQQMILTGNPRTDYYQAYNKSNNQGNNQGKNQIQKSQQNIPLPDQQSLIDELKLINNVKQVILYAPSWRDSSALTTDSSNKAASANPYVNAIDFTALSASLVDNNQLLLFRLHPNEAHLANDIQHFPNIINISDWQDTYEIINDVDLLITDYSSLYIDMLQTKADIVFFQFDQQAYQSDSRQCYPYADDLPMAGEVFTEFAQLNLYLSNLSQNTNISSLTNKKNRTELAQLYWQYQHNDCFKQLDKLVSA</sequence>
<proteinExistence type="inferred from homology"/>
<keyword evidence="8" id="KW-1185">Reference proteome</keyword>
<keyword evidence="4" id="KW-0808">Transferase</keyword>
<comment type="similarity">
    <text evidence="2">Belongs to the CDP-glycerol glycerophosphotransferase family.</text>
</comment>
<dbReference type="InterPro" id="IPR051612">
    <property type="entry name" value="Teichoic_Acid_Biosynth"/>
</dbReference>
<dbReference type="InterPro" id="IPR043148">
    <property type="entry name" value="TagF_C"/>
</dbReference>
<dbReference type="Gene3D" id="3.40.50.12580">
    <property type="match status" value="1"/>
</dbReference>
<evidence type="ECO:0000256" key="6">
    <source>
        <dbReference type="ARBA" id="ARBA00023136"/>
    </source>
</evidence>
<evidence type="ECO:0000256" key="3">
    <source>
        <dbReference type="ARBA" id="ARBA00022475"/>
    </source>
</evidence>
<dbReference type="InterPro" id="IPR007554">
    <property type="entry name" value="Glycerophosphate_synth"/>
</dbReference>
<accession>A0ABT0KKJ1</accession>